<evidence type="ECO:0000313" key="1">
    <source>
        <dbReference type="EMBL" id="GAF25433.1"/>
    </source>
</evidence>
<proteinExistence type="predicted"/>
<gene>
    <name evidence="1" type="ORF">MTY_0766</name>
</gene>
<protein>
    <submittedName>
        <fullName evidence="1">Response regulators consisting of a CheY-like receiver domain and a winged-helix DNA-binding domain</fullName>
    </submittedName>
</protein>
<sequence length="125" mass="14111">MPSLLIPLPGRAAGNLGVFQELLQLIVVGSKLFLFRQGYIQVGQPALKDRGQFFFFQVVKYPLAHFFLPDQVRFLQDPQVLGDSWLGDAQNLFQLADAQFLFGQQDDNPQPQMLAQGFKSLFPLL</sequence>
<dbReference type="Proteomes" id="UP000063718">
    <property type="component" value="Unassembled WGS sequence"/>
</dbReference>
<dbReference type="EMBL" id="DF238840">
    <property type="protein sequence ID" value="GAF25433.1"/>
    <property type="molecule type" value="Genomic_DNA"/>
</dbReference>
<dbReference type="GO" id="GO:0003677">
    <property type="term" value="F:DNA binding"/>
    <property type="evidence" value="ECO:0007669"/>
    <property type="project" value="UniProtKB-KW"/>
</dbReference>
<accession>A0A0S6UD29</accession>
<keyword evidence="1" id="KW-0238">DNA-binding</keyword>
<name>A0A0S6UD29_NEOTH</name>
<organism evidence="1">
    <name type="scientific">Moorella thermoacetica Y72</name>
    <dbReference type="NCBI Taxonomy" id="1325331"/>
    <lineage>
        <taxon>Bacteria</taxon>
        <taxon>Bacillati</taxon>
        <taxon>Bacillota</taxon>
        <taxon>Clostridia</taxon>
        <taxon>Neomoorellales</taxon>
        <taxon>Neomoorellaceae</taxon>
        <taxon>Neomoorella</taxon>
    </lineage>
</organism>
<reference evidence="1" key="1">
    <citation type="journal article" date="2014" name="Gene">
        <title>Genome-guided analysis of transformation efficiency and carbon dioxide assimilation by Moorella thermoacetica Y72.</title>
        <authorList>
            <person name="Tsukahara K."/>
            <person name="Kita A."/>
            <person name="Nakashimada Y."/>
            <person name="Hoshino T."/>
            <person name="Murakami K."/>
        </authorList>
    </citation>
    <scope>NUCLEOTIDE SEQUENCE [LARGE SCALE GENOMIC DNA]</scope>
    <source>
        <strain evidence="1">Y72</strain>
    </source>
</reference>
<dbReference type="AlphaFoldDB" id="A0A0S6UD29"/>